<comment type="caution">
    <text evidence="4">The sequence shown here is derived from an EMBL/GenBank/DDBJ whole genome shotgun (WGS) entry which is preliminary data.</text>
</comment>
<sequence length="588" mass="64363">MTSQEPTNAIGCRQDHGREPVADFIPVFSDLAKRLLLEGFISDGSDRINKTEALLWAVEHNHIPLVEELIANGVDVNLPAADGWTCLGVSAQLPSPEILNILLRNGADVAAFCGMEGHTALHRAAEGRRSQAVRILISHGSKIDARTSRGTYPLHQAADKGCIETIQALLEAGASLQCADDEGWTSLHAACQAGHINALQLLVDWGASITSRTTDGCTPLHAAAIAGKHEIVKKLLESGAHVNALAERGRSALGFSVTANSVDTAQVLLDHGADIEARDTSGMAPLALAVFCNALEMVSFLLDRGADIEGRTTDGYAALHLAAESNLQQMSQLLIERSANMESRTTLKAGDLHFGDEELTKDLDISTILLLAVEALGSRHQSIYDLYPIGDGFGINSTKEDRQKQTQSISSLRKSTNAGALFDTIFRLDSLPHSSDDGTTADRAFILLMGYLAWTLYRDVDTLEQSRTVPDYAKRAADTWFEESTDAEAFIDFEIENLTLMEDLTRYNKDLIYTENGYFGLANHGEAEDGLLIALVGTDSMFHLLRKKGNDNPYYEYVDMVFLNFMGEEIDKLEKAYTDINRERLEFR</sequence>
<evidence type="ECO:0000256" key="2">
    <source>
        <dbReference type="ARBA" id="ARBA00023043"/>
    </source>
</evidence>
<feature type="repeat" description="ANK" evidence="3">
    <location>
        <begin position="182"/>
        <end position="214"/>
    </location>
</feature>
<feature type="repeat" description="ANK" evidence="3">
    <location>
        <begin position="215"/>
        <end position="247"/>
    </location>
</feature>
<dbReference type="AlphaFoldDB" id="A0A8J2IVE8"/>
<dbReference type="PROSITE" id="PS50297">
    <property type="entry name" value="ANK_REP_REGION"/>
    <property type="match status" value="7"/>
</dbReference>
<evidence type="ECO:0000313" key="5">
    <source>
        <dbReference type="Proteomes" id="UP000693738"/>
    </source>
</evidence>
<name>A0A8J2IVE8_FUSEQ</name>
<feature type="repeat" description="ANK" evidence="3">
    <location>
        <begin position="149"/>
        <end position="181"/>
    </location>
</feature>
<reference evidence="4" key="1">
    <citation type="submission" date="2021-05" db="EMBL/GenBank/DDBJ databases">
        <authorList>
            <person name="Khan N."/>
        </authorList>
    </citation>
    <scope>NUCLEOTIDE SEQUENCE</scope>
</reference>
<evidence type="ECO:0000256" key="1">
    <source>
        <dbReference type="ARBA" id="ARBA00022737"/>
    </source>
</evidence>
<dbReference type="SMART" id="SM00248">
    <property type="entry name" value="ANK"/>
    <property type="match status" value="9"/>
</dbReference>
<organism evidence="4 5">
    <name type="scientific">Fusarium equiseti</name>
    <name type="common">Fusarium scirpi</name>
    <dbReference type="NCBI Taxonomy" id="61235"/>
    <lineage>
        <taxon>Eukaryota</taxon>
        <taxon>Fungi</taxon>
        <taxon>Dikarya</taxon>
        <taxon>Ascomycota</taxon>
        <taxon>Pezizomycotina</taxon>
        <taxon>Sordariomycetes</taxon>
        <taxon>Hypocreomycetidae</taxon>
        <taxon>Hypocreales</taxon>
        <taxon>Nectriaceae</taxon>
        <taxon>Fusarium</taxon>
        <taxon>Fusarium incarnatum-equiseti species complex</taxon>
    </lineage>
</organism>
<dbReference type="Pfam" id="PF12796">
    <property type="entry name" value="Ank_2"/>
    <property type="match status" value="3"/>
</dbReference>
<dbReference type="PANTHER" id="PTHR24173">
    <property type="entry name" value="ANKYRIN REPEAT CONTAINING"/>
    <property type="match status" value="1"/>
</dbReference>
<evidence type="ECO:0000256" key="3">
    <source>
        <dbReference type="PROSITE-ProRule" id="PRU00023"/>
    </source>
</evidence>
<protein>
    <recommendedName>
        <fullName evidence="6">Ankyrin repeat protein</fullName>
    </recommendedName>
</protein>
<feature type="repeat" description="ANK" evidence="3">
    <location>
        <begin position="116"/>
        <end position="148"/>
    </location>
</feature>
<evidence type="ECO:0008006" key="6">
    <source>
        <dbReference type="Google" id="ProtNLM"/>
    </source>
</evidence>
<dbReference type="Proteomes" id="UP000693738">
    <property type="component" value="Unassembled WGS sequence"/>
</dbReference>
<keyword evidence="1" id="KW-0677">Repeat</keyword>
<dbReference type="PANTHER" id="PTHR24173:SF74">
    <property type="entry name" value="ANKYRIN REPEAT DOMAIN-CONTAINING PROTEIN 16"/>
    <property type="match status" value="1"/>
</dbReference>
<gene>
    <name evidence="4" type="ORF">FEQUK3_LOCUS9381</name>
</gene>
<proteinExistence type="predicted"/>
<dbReference type="EMBL" id="CAJSTJ010000160">
    <property type="protein sequence ID" value="CAG7563625.1"/>
    <property type="molecule type" value="Genomic_DNA"/>
</dbReference>
<dbReference type="Pfam" id="PF00023">
    <property type="entry name" value="Ank"/>
    <property type="match status" value="1"/>
</dbReference>
<evidence type="ECO:0000313" key="4">
    <source>
        <dbReference type="EMBL" id="CAG7563625.1"/>
    </source>
</evidence>
<dbReference type="PROSITE" id="PS50088">
    <property type="entry name" value="ANK_REPEAT"/>
    <property type="match status" value="7"/>
</dbReference>
<feature type="repeat" description="ANK" evidence="3">
    <location>
        <begin position="314"/>
        <end position="346"/>
    </location>
</feature>
<dbReference type="InterPro" id="IPR002110">
    <property type="entry name" value="Ankyrin_rpt"/>
</dbReference>
<feature type="repeat" description="ANK" evidence="3">
    <location>
        <begin position="248"/>
        <end position="280"/>
    </location>
</feature>
<keyword evidence="2 3" id="KW-0040">ANK repeat</keyword>
<feature type="repeat" description="ANK" evidence="3">
    <location>
        <begin position="281"/>
        <end position="313"/>
    </location>
</feature>
<accession>A0A8J2IVE8</accession>